<dbReference type="Gene3D" id="3.50.50.60">
    <property type="entry name" value="FAD/NAD(P)-binding domain"/>
    <property type="match status" value="2"/>
</dbReference>
<dbReference type="PANTHER" id="PTHR43429:SF1">
    <property type="entry name" value="NAD(P)H SULFUR OXIDOREDUCTASE (COA-DEPENDENT)"/>
    <property type="match status" value="1"/>
</dbReference>
<dbReference type="AlphaFoldDB" id="A0A1D3TR07"/>
<keyword evidence="4" id="KW-0274">FAD</keyword>
<organism evidence="8 9">
    <name type="scientific">Anaerobium acetethylicum</name>
    <dbReference type="NCBI Taxonomy" id="1619234"/>
    <lineage>
        <taxon>Bacteria</taxon>
        <taxon>Bacillati</taxon>
        <taxon>Bacillota</taxon>
        <taxon>Clostridia</taxon>
        <taxon>Lachnospirales</taxon>
        <taxon>Lachnospiraceae</taxon>
        <taxon>Anaerobium</taxon>
    </lineage>
</organism>
<reference evidence="8 9" key="1">
    <citation type="submission" date="2016-09" db="EMBL/GenBank/DDBJ databases">
        <authorList>
            <person name="Capua I."/>
            <person name="De Benedictis P."/>
            <person name="Joannis T."/>
            <person name="Lombin L.H."/>
            <person name="Cattoli G."/>
        </authorList>
    </citation>
    <scope>NUCLEOTIDE SEQUENCE [LARGE SCALE GENOMIC DNA]</scope>
    <source>
        <strain evidence="8 9">GluBS11</strain>
    </source>
</reference>
<dbReference type="InterPro" id="IPR036188">
    <property type="entry name" value="FAD/NAD-bd_sf"/>
</dbReference>
<dbReference type="SUPFAM" id="SSF55424">
    <property type="entry name" value="FAD/NAD-linked reductases, dimerisation (C-terminal) domain"/>
    <property type="match status" value="1"/>
</dbReference>
<evidence type="ECO:0000256" key="3">
    <source>
        <dbReference type="ARBA" id="ARBA00022630"/>
    </source>
</evidence>
<accession>A0A1D3TR07</accession>
<dbReference type="Gene3D" id="3.30.110.40">
    <property type="entry name" value="TusA-like domain"/>
    <property type="match status" value="1"/>
</dbReference>
<keyword evidence="5" id="KW-0560">Oxidoreductase</keyword>
<sequence length="827" mass="89357">MGKKVVIIGGVAGGASAAARLRRLDEQAEIIMMEKGEYISFANCGLPYYIGGEITEKSALTLQTPNSFHARFNVDVRINNEVVAIDKEAKKVKVKKTDTGEVYEESYDKLILSPGAEPIRPTVNGFDNPKVFTLRNIPDTYKIKDYTKKANVHSAIVVGGGYIGIEMAENLFRAGLDVTIVEGADHIIAPLDAEMACDVQNHIRDKGIELILNDKVLSIEDSGEGLNVKLASGDRYADMVILSIGVRPESKIAKEAGLAVNDRGAVLVNENMLTSDEDIYAAGDVVAIQDFVTGGEGYIPLAGPANKQGRIVADNITGIKSVYKGTQGTGVLKAFDMTVATTGIKEEAAKKSGLDYEKSYTYSASHATYYPGAVNMSVKLIFEKVSGKILGAQIVGYDGVEKRLDVIATAMRAGMTIFDLTELELSYAPPFSSAKDPVNMAGFVAENIMTGKTKVFHWNEVDKLPRDGSVNLLDIRTRMEYDNGTLDGFMNIPVDELRQNLDRLDKTKPVYVTCQIGLRGHVACRILSQNGFDCYNLSGGYRLYASIKRSKDYKPGQFVKKIDNNIGNIETFGPSDEQKEKEIPDAGKKLIKVNACGLQCPGPIMKLADAMAQADSGDVVEIETTDPAFGCDVEAWCRRTGNTFQGIESSKGMSKATIQKGGTCPVSSPCAGNAKNLIVFSQDLDKAIAAFIIANGAASMGRKVSMFFTFWGLNILRKHEAVPVRKDPVSSMFGAMMPRGSKKLPISNMNMGGMGAKMIRAVMNNKNIDSLESLIEASLKNGVELVACSMSMDVMGIKKEELIDGVKLGGVAAMLGNAEESDMSLFI</sequence>
<dbReference type="InterPro" id="IPR032836">
    <property type="entry name" value="DsrE2-like"/>
</dbReference>
<dbReference type="Pfam" id="PF00581">
    <property type="entry name" value="Rhodanese"/>
    <property type="match status" value="1"/>
</dbReference>
<keyword evidence="9" id="KW-1185">Reference proteome</keyword>
<dbReference type="Pfam" id="PF01206">
    <property type="entry name" value="TusA"/>
    <property type="match status" value="1"/>
</dbReference>
<dbReference type="PROSITE" id="PS50206">
    <property type="entry name" value="RHODANESE_3"/>
    <property type="match status" value="1"/>
</dbReference>
<feature type="domain" description="Rhodanese" evidence="7">
    <location>
        <begin position="466"/>
        <end position="553"/>
    </location>
</feature>
<dbReference type="PRINTS" id="PR00368">
    <property type="entry name" value="FADPNR"/>
</dbReference>
<dbReference type="InterPro" id="IPR023753">
    <property type="entry name" value="FAD/NAD-binding_dom"/>
</dbReference>
<evidence type="ECO:0000256" key="6">
    <source>
        <dbReference type="ARBA" id="ARBA00023284"/>
    </source>
</evidence>
<dbReference type="Pfam" id="PF07992">
    <property type="entry name" value="Pyr_redox_2"/>
    <property type="match status" value="1"/>
</dbReference>
<dbReference type="STRING" id="1619234.SAMN05421730_1003172"/>
<dbReference type="InterPro" id="IPR036873">
    <property type="entry name" value="Rhodanese-like_dom_sf"/>
</dbReference>
<dbReference type="SMART" id="SM00450">
    <property type="entry name" value="RHOD"/>
    <property type="match status" value="1"/>
</dbReference>
<name>A0A1D3TR07_9FIRM</name>
<proteinExistence type="inferred from homology"/>
<dbReference type="RefSeq" id="WP_169823594.1">
    <property type="nucleotide sequence ID" value="NZ_FMKA01000003.1"/>
</dbReference>
<dbReference type="InterPro" id="IPR027396">
    <property type="entry name" value="DsrEFH-like"/>
</dbReference>
<evidence type="ECO:0000256" key="4">
    <source>
        <dbReference type="ARBA" id="ARBA00022827"/>
    </source>
</evidence>
<dbReference type="SUPFAM" id="SSF75169">
    <property type="entry name" value="DsrEFH-like"/>
    <property type="match status" value="1"/>
</dbReference>
<evidence type="ECO:0000259" key="7">
    <source>
        <dbReference type="PROSITE" id="PS50206"/>
    </source>
</evidence>
<dbReference type="Pfam" id="PF13686">
    <property type="entry name" value="DrsE_2"/>
    <property type="match status" value="1"/>
</dbReference>
<dbReference type="Pfam" id="PF02852">
    <property type="entry name" value="Pyr_redox_dim"/>
    <property type="match status" value="1"/>
</dbReference>
<protein>
    <submittedName>
        <fullName evidence="8">NADPH-dependent 2,4-dienoyl-CoA reductase, sulfur reductase</fullName>
    </submittedName>
</protein>
<dbReference type="SUPFAM" id="SSF51905">
    <property type="entry name" value="FAD/NAD(P)-binding domain"/>
    <property type="match status" value="1"/>
</dbReference>
<keyword evidence="6" id="KW-0676">Redox-active center</keyword>
<dbReference type="InterPro" id="IPR001455">
    <property type="entry name" value="TusA-like"/>
</dbReference>
<dbReference type="Gene3D" id="3.40.250.10">
    <property type="entry name" value="Rhodanese-like domain"/>
    <property type="match status" value="1"/>
</dbReference>
<evidence type="ECO:0000256" key="2">
    <source>
        <dbReference type="ARBA" id="ARBA00009130"/>
    </source>
</evidence>
<dbReference type="InterPro" id="IPR016156">
    <property type="entry name" value="FAD/NAD-linked_Rdtase_dimer_sf"/>
</dbReference>
<dbReference type="SUPFAM" id="SSF52821">
    <property type="entry name" value="Rhodanese/Cell cycle control phosphatase"/>
    <property type="match status" value="1"/>
</dbReference>
<dbReference type="SUPFAM" id="SSF64307">
    <property type="entry name" value="SirA-like"/>
    <property type="match status" value="1"/>
</dbReference>
<keyword evidence="3" id="KW-0285">Flavoprotein</keyword>
<dbReference type="InterPro" id="IPR004099">
    <property type="entry name" value="Pyr_nucl-diS_OxRdtase_dimer"/>
</dbReference>
<dbReference type="Gene3D" id="3.40.1260.10">
    <property type="entry name" value="DsrEFH-like"/>
    <property type="match status" value="1"/>
</dbReference>
<dbReference type="PRINTS" id="PR00411">
    <property type="entry name" value="PNDRDTASEI"/>
</dbReference>
<comment type="similarity">
    <text evidence="2">Belongs to the class-III pyridine nucleotide-disulfide oxidoreductase family.</text>
</comment>
<evidence type="ECO:0000256" key="1">
    <source>
        <dbReference type="ARBA" id="ARBA00001974"/>
    </source>
</evidence>
<evidence type="ECO:0000313" key="9">
    <source>
        <dbReference type="Proteomes" id="UP000199315"/>
    </source>
</evidence>
<comment type="cofactor">
    <cofactor evidence="1">
        <name>FAD</name>
        <dbReference type="ChEBI" id="CHEBI:57692"/>
    </cofactor>
</comment>
<dbReference type="InterPro" id="IPR036868">
    <property type="entry name" value="TusA-like_sf"/>
</dbReference>
<dbReference type="EMBL" id="FMKA01000003">
    <property type="protein sequence ID" value="SCP96086.1"/>
    <property type="molecule type" value="Genomic_DNA"/>
</dbReference>
<dbReference type="PANTHER" id="PTHR43429">
    <property type="entry name" value="PYRIDINE NUCLEOTIDE-DISULFIDE OXIDOREDUCTASE DOMAIN-CONTAINING"/>
    <property type="match status" value="1"/>
</dbReference>
<evidence type="ECO:0000313" key="8">
    <source>
        <dbReference type="EMBL" id="SCP96086.1"/>
    </source>
</evidence>
<dbReference type="GO" id="GO:0016491">
    <property type="term" value="F:oxidoreductase activity"/>
    <property type="evidence" value="ECO:0007669"/>
    <property type="project" value="UniProtKB-KW"/>
</dbReference>
<evidence type="ECO:0000256" key="5">
    <source>
        <dbReference type="ARBA" id="ARBA00023002"/>
    </source>
</evidence>
<dbReference type="Proteomes" id="UP000199315">
    <property type="component" value="Unassembled WGS sequence"/>
</dbReference>
<gene>
    <name evidence="8" type="ORF">SAMN05421730_1003172</name>
</gene>
<dbReference type="InterPro" id="IPR001763">
    <property type="entry name" value="Rhodanese-like_dom"/>
</dbReference>
<dbReference type="PROSITE" id="PS01148">
    <property type="entry name" value="UPF0033"/>
    <property type="match status" value="1"/>
</dbReference>
<dbReference type="InterPro" id="IPR050260">
    <property type="entry name" value="FAD-bd_OxRdtase"/>
</dbReference>